<organism evidence="1 2">
    <name type="scientific">Desulfobaculum bizertense DSM 18034</name>
    <dbReference type="NCBI Taxonomy" id="1121442"/>
    <lineage>
        <taxon>Bacteria</taxon>
        <taxon>Pseudomonadati</taxon>
        <taxon>Thermodesulfobacteriota</taxon>
        <taxon>Desulfovibrionia</taxon>
        <taxon>Desulfovibrionales</taxon>
        <taxon>Desulfovibrionaceae</taxon>
        <taxon>Desulfobaculum</taxon>
    </lineage>
</organism>
<sequence length="355" mass="40113">MKENTTYDALVLFSAGLDSLLTAKVLMKQGLRVKCLHFVTPFFGHPGHVKGWEKTYGLDIDIIDVGNAYVDMMRKGPKYGFGKLFNPCVDCKILMLSTAKKLLKKYGASFIATGEVVGQRPMSQRPDALNSIRNDSETEGFLLRPLSAKHLPPTPMEESGLVDREQLYGFYGRGRKDQMALVRELGVREEDIPTPAGGCRLTESPSACRYAPIFEHYPDATDQDFYLANVGRQYWAGTHWLSIGRDKISNEMIERNIRPTDYVFQLKDYPGPLVLGRPFAGEWSEEALRDAAAMTAYFSPRARRAGTETPVILRQGDEERELSVLPSKENSTGFHENVWKDVKYVRNGMDHHHTR</sequence>
<evidence type="ECO:0000313" key="2">
    <source>
        <dbReference type="Proteomes" id="UP000189733"/>
    </source>
</evidence>
<dbReference type="EMBL" id="FUYA01000001">
    <property type="protein sequence ID" value="SKA62760.1"/>
    <property type="molecule type" value="Genomic_DNA"/>
</dbReference>
<dbReference type="SUPFAM" id="SSF52402">
    <property type="entry name" value="Adenine nucleotide alpha hydrolases-like"/>
    <property type="match status" value="1"/>
</dbReference>
<dbReference type="Gene3D" id="3.40.50.620">
    <property type="entry name" value="HUPs"/>
    <property type="match status" value="1"/>
</dbReference>
<accession>A0A1T4VCT1</accession>
<dbReference type="InterPro" id="IPR014729">
    <property type="entry name" value="Rossmann-like_a/b/a_fold"/>
</dbReference>
<evidence type="ECO:0000313" key="1">
    <source>
        <dbReference type="EMBL" id="SKA62760.1"/>
    </source>
</evidence>
<proteinExistence type="predicted"/>
<protein>
    <recommendedName>
        <fullName evidence="3">Thiamine biosynthesis protein (ThiI)</fullName>
    </recommendedName>
</protein>
<dbReference type="Proteomes" id="UP000189733">
    <property type="component" value="Unassembled WGS sequence"/>
</dbReference>
<dbReference type="OrthoDB" id="9781887at2"/>
<dbReference type="AlphaFoldDB" id="A0A1T4VCT1"/>
<keyword evidence="2" id="KW-1185">Reference proteome</keyword>
<dbReference type="PANTHER" id="PTHR11933">
    <property type="entry name" value="TRNA 5-METHYLAMINOMETHYL-2-THIOURIDYLATE -METHYLTRANSFERASE"/>
    <property type="match status" value="1"/>
</dbReference>
<name>A0A1T4VCT1_9BACT</name>
<gene>
    <name evidence="1" type="ORF">SAMN02745702_00021</name>
</gene>
<evidence type="ECO:0008006" key="3">
    <source>
        <dbReference type="Google" id="ProtNLM"/>
    </source>
</evidence>
<dbReference type="STRING" id="1121442.SAMN02745702_00021"/>
<reference evidence="1 2" key="1">
    <citation type="submission" date="2017-02" db="EMBL/GenBank/DDBJ databases">
        <authorList>
            <person name="Peterson S.W."/>
        </authorList>
    </citation>
    <scope>NUCLEOTIDE SEQUENCE [LARGE SCALE GENOMIC DNA]</scope>
    <source>
        <strain evidence="1 2">DSM 18034</strain>
    </source>
</reference>
<dbReference type="PANTHER" id="PTHR11933:SF6">
    <property type="entry name" value="THIL AANH DOMAIN-CONTAINING PROTEIN"/>
    <property type="match status" value="1"/>
</dbReference>